<evidence type="ECO:0000256" key="3">
    <source>
        <dbReference type="ARBA" id="ARBA00022989"/>
    </source>
</evidence>
<sequence length="492" mass="52995">MKLKRPILVGGLGLSASLWLLDIVGHSPLADGSGVLGAVALGSGLWWLKQRAGSAVEIAPPLALDPVHKALIEKVLAEAESRLETLIEELPESVKADKAQPIWSTIQQQRQAAVQALAQLGRESLAIAIIGNKATGKTALLTQLNEVWKPSESQTTLVEVQGEDTLPPSEADLVLFVTAGDLMQSELQRLQSLLKSGYRIHLVFNKQDQLAPLDRQSVVQRLQTRVEDLGIRVSVISAQSNPITVRRHQENGDVEDSFEQPFPQIESLTTQLTQLINTEAQQLVMTTTLRQAKALMASAQTLLNQQRRQRAMSLIEQMQWLAAGSAFASPLPSLDLLASTAINAQMIVDLGAVYGQAFSLEQAKTAAGTLAELLVKLGLVEISTQALGSLLKTQAATYVAGGAVQGVSAAYLTRMVGLSLIDFFEEQSLLAPEQRKFAFADMGSRLQTLFQATKQTAGLQPFIQQALSHLPALSSGWTQGEPQKVKTAVNAA</sequence>
<keyword evidence="4" id="KW-0472">Membrane</keyword>
<keyword evidence="3" id="KW-1133">Transmembrane helix</keyword>
<keyword evidence="5" id="KW-0175">Coiled coil</keyword>
<reference evidence="6 7" key="2">
    <citation type="submission" date="2018-06" db="EMBL/GenBank/DDBJ databases">
        <title>Metagenomic assembly of (sub)arctic Cyanobacteria and their associated microbiome from non-axenic cultures.</title>
        <authorList>
            <person name="Baurain D."/>
        </authorList>
    </citation>
    <scope>NUCLEOTIDE SEQUENCE [LARGE SCALE GENOMIC DNA]</scope>
    <source>
        <strain evidence="6">ULC027bin1</strain>
    </source>
</reference>
<dbReference type="Proteomes" id="UP000249794">
    <property type="component" value="Unassembled WGS sequence"/>
</dbReference>
<name>A0A2W4ZTX5_9CYAN</name>
<proteinExistence type="predicted"/>
<dbReference type="SUPFAM" id="SSF52540">
    <property type="entry name" value="P-loop containing nucleoside triphosphate hydrolases"/>
    <property type="match status" value="1"/>
</dbReference>
<dbReference type="AlphaFoldDB" id="A0A2W4ZTX5"/>
<evidence type="ECO:0000313" key="7">
    <source>
        <dbReference type="Proteomes" id="UP000249794"/>
    </source>
</evidence>
<dbReference type="InterPro" id="IPR021147">
    <property type="entry name" value="DUF697"/>
</dbReference>
<reference evidence="7" key="1">
    <citation type="submission" date="2018-04" db="EMBL/GenBank/DDBJ databases">
        <authorList>
            <person name="Cornet L."/>
        </authorList>
    </citation>
    <scope>NUCLEOTIDE SEQUENCE [LARGE SCALE GENOMIC DNA]</scope>
</reference>
<comment type="subcellular location">
    <subcellularLocation>
        <location evidence="1">Membrane</location>
        <topology evidence="1">Multi-pass membrane protein</topology>
    </subcellularLocation>
</comment>
<dbReference type="Pfam" id="PF05128">
    <property type="entry name" value="DUF697"/>
    <property type="match status" value="1"/>
</dbReference>
<evidence type="ECO:0000313" key="6">
    <source>
        <dbReference type="EMBL" id="PZO58338.1"/>
    </source>
</evidence>
<feature type="coiled-coil region" evidence="5">
    <location>
        <begin position="69"/>
        <end position="96"/>
    </location>
</feature>
<protein>
    <recommendedName>
        <fullName evidence="8">DUF697 domain-containing protein</fullName>
    </recommendedName>
</protein>
<evidence type="ECO:0008006" key="8">
    <source>
        <dbReference type="Google" id="ProtNLM"/>
    </source>
</evidence>
<evidence type="ECO:0000256" key="5">
    <source>
        <dbReference type="SAM" id="Coils"/>
    </source>
</evidence>
<dbReference type="Gene3D" id="3.40.50.300">
    <property type="entry name" value="P-loop containing nucleotide triphosphate hydrolases"/>
    <property type="match status" value="1"/>
</dbReference>
<dbReference type="EMBL" id="QBMP01000036">
    <property type="protein sequence ID" value="PZO58338.1"/>
    <property type="molecule type" value="Genomic_DNA"/>
</dbReference>
<gene>
    <name evidence="6" type="ORF">DCF15_05490</name>
</gene>
<comment type="caution">
    <text evidence="6">The sequence shown here is derived from an EMBL/GenBank/DDBJ whole genome shotgun (WGS) entry which is preliminary data.</text>
</comment>
<dbReference type="CDD" id="cd00882">
    <property type="entry name" value="Ras_like_GTPase"/>
    <property type="match status" value="1"/>
</dbReference>
<evidence type="ECO:0000256" key="2">
    <source>
        <dbReference type="ARBA" id="ARBA00022692"/>
    </source>
</evidence>
<evidence type="ECO:0000256" key="4">
    <source>
        <dbReference type="ARBA" id="ARBA00023136"/>
    </source>
</evidence>
<accession>A0A2W4ZTX5</accession>
<dbReference type="InterPro" id="IPR027417">
    <property type="entry name" value="P-loop_NTPase"/>
</dbReference>
<organism evidence="6 7">
    <name type="scientific">Phormidesmis priestleyi</name>
    <dbReference type="NCBI Taxonomy" id="268141"/>
    <lineage>
        <taxon>Bacteria</taxon>
        <taxon>Bacillati</taxon>
        <taxon>Cyanobacteriota</taxon>
        <taxon>Cyanophyceae</taxon>
        <taxon>Leptolyngbyales</taxon>
        <taxon>Leptolyngbyaceae</taxon>
        <taxon>Phormidesmis</taxon>
    </lineage>
</organism>
<evidence type="ECO:0000256" key="1">
    <source>
        <dbReference type="ARBA" id="ARBA00004141"/>
    </source>
</evidence>
<dbReference type="GO" id="GO:0016020">
    <property type="term" value="C:membrane"/>
    <property type="evidence" value="ECO:0007669"/>
    <property type="project" value="UniProtKB-SubCell"/>
</dbReference>
<keyword evidence="2" id="KW-0812">Transmembrane</keyword>